<evidence type="ECO:0000256" key="7">
    <source>
        <dbReference type="HAMAP-Rule" id="MF_00323"/>
    </source>
</evidence>
<dbReference type="RefSeq" id="WP_398283766.1">
    <property type="nucleotide sequence ID" value="NZ_JBITLV010000007.1"/>
</dbReference>
<organism evidence="9 10">
    <name type="scientific">Spongisporangium articulatum</name>
    <dbReference type="NCBI Taxonomy" id="3362603"/>
    <lineage>
        <taxon>Bacteria</taxon>
        <taxon>Bacillati</taxon>
        <taxon>Actinomycetota</taxon>
        <taxon>Actinomycetes</taxon>
        <taxon>Kineosporiales</taxon>
        <taxon>Kineosporiaceae</taxon>
        <taxon>Spongisporangium</taxon>
    </lineage>
</organism>
<dbReference type="InterPro" id="IPR033644">
    <property type="entry name" value="Ferrochelatase_C"/>
</dbReference>
<dbReference type="PANTHER" id="PTHR11108">
    <property type="entry name" value="FERROCHELATASE"/>
    <property type="match status" value="1"/>
</dbReference>
<evidence type="ECO:0000256" key="6">
    <source>
        <dbReference type="ARBA" id="ARBA00024536"/>
    </source>
</evidence>
<keyword evidence="7" id="KW-0479">Metal-binding</keyword>
<dbReference type="PANTHER" id="PTHR11108:SF1">
    <property type="entry name" value="FERROCHELATASE, MITOCHONDRIAL"/>
    <property type="match status" value="1"/>
</dbReference>
<dbReference type="Gene3D" id="3.40.50.1400">
    <property type="match status" value="2"/>
</dbReference>
<dbReference type="CDD" id="cd00419">
    <property type="entry name" value="Ferrochelatase_C"/>
    <property type="match status" value="1"/>
</dbReference>
<evidence type="ECO:0000256" key="4">
    <source>
        <dbReference type="ARBA" id="ARBA00023239"/>
    </source>
</evidence>
<dbReference type="NCBIfam" id="NF000689">
    <property type="entry name" value="PRK00035.2-1"/>
    <property type="match status" value="1"/>
</dbReference>
<sequence length="379" mass="40668">MPDPTSAPADPSDPLAPYDAVLLLSFGGPEQPDDVMPFLENVTRGRGIPRERLEGVAEHYLHFGGRSPINDQNRDLLARLRARLAAAGSTVPVRWGNRNWDPYVTDELRAAHDAGARRVLVVTTSAYPSYSGCRQYREDLGGALVTLAAEGRALRVDKVRHYYDHPGFQGPVVDAVRAGLAAVPAGSRVVFVTHSIPDAMEDSAGPDGHAYTAAHLDACGTVMTDIDATSHSGWDLAYCSRSGPPSQPWLEPDVNDHLRALHADGVPGVVVVPIGFVSDHMEVVFDLDTEAAETARELGLPFARAATAGEDARFDAGLVDLLLERAARERGEDVDRVALGRLGPWHDVCPVGCCPNLRSEKPAACGADWVAPEVDGARR</sequence>
<keyword evidence="10" id="KW-1185">Reference proteome</keyword>
<proteinExistence type="inferred from homology"/>
<dbReference type="CDD" id="cd03411">
    <property type="entry name" value="Ferrochelatase_N"/>
    <property type="match status" value="1"/>
</dbReference>
<evidence type="ECO:0000256" key="3">
    <source>
        <dbReference type="ARBA" id="ARBA00023133"/>
    </source>
</evidence>
<keyword evidence="5 7" id="KW-0627">Porphyrin biosynthesis</keyword>
<reference evidence="9 10" key="1">
    <citation type="submission" date="2024-10" db="EMBL/GenBank/DDBJ databases">
        <title>The Natural Products Discovery Center: Release of the First 8490 Sequenced Strains for Exploring Actinobacteria Biosynthetic Diversity.</title>
        <authorList>
            <person name="Kalkreuter E."/>
            <person name="Kautsar S.A."/>
            <person name="Yang D."/>
            <person name="Bader C.D."/>
            <person name="Teijaro C.N."/>
            <person name="Fluegel L."/>
            <person name="Davis C.M."/>
            <person name="Simpson J.R."/>
            <person name="Lauterbach L."/>
            <person name="Steele A.D."/>
            <person name="Gui C."/>
            <person name="Meng S."/>
            <person name="Li G."/>
            <person name="Viehrig K."/>
            <person name="Ye F."/>
            <person name="Su P."/>
            <person name="Kiefer A.F."/>
            <person name="Nichols A."/>
            <person name="Cepeda A.J."/>
            <person name="Yan W."/>
            <person name="Fan B."/>
            <person name="Jiang Y."/>
            <person name="Adhikari A."/>
            <person name="Zheng C.-J."/>
            <person name="Schuster L."/>
            <person name="Cowan T.M."/>
            <person name="Smanski M.J."/>
            <person name="Chevrette M.G."/>
            <person name="De Carvalho L.P.S."/>
            <person name="Shen B."/>
        </authorList>
    </citation>
    <scope>NUCLEOTIDE SEQUENCE [LARGE SCALE GENOMIC DNA]</scope>
    <source>
        <strain evidence="9 10">NPDC049639</strain>
    </source>
</reference>
<protein>
    <recommendedName>
        <fullName evidence="7">Coproporphyrin III ferrochelatase</fullName>
        <ecNumber evidence="7">4.99.1.9</ecNumber>
    </recommendedName>
</protein>
<name>A0ABW8AS69_9ACTN</name>
<dbReference type="Pfam" id="PF00762">
    <property type="entry name" value="Ferrochelatase"/>
    <property type="match status" value="1"/>
</dbReference>
<comment type="subcellular location">
    <subcellularLocation>
        <location evidence="7">Cytoplasm</location>
    </subcellularLocation>
</comment>
<evidence type="ECO:0000313" key="9">
    <source>
        <dbReference type="EMBL" id="MFI7589245.1"/>
    </source>
</evidence>
<comment type="catalytic activity">
    <reaction evidence="6">
        <text>Fe-coproporphyrin III + 2 H(+) = coproporphyrin III + Fe(2+)</text>
        <dbReference type="Rhea" id="RHEA:49572"/>
        <dbReference type="ChEBI" id="CHEBI:15378"/>
        <dbReference type="ChEBI" id="CHEBI:29033"/>
        <dbReference type="ChEBI" id="CHEBI:68438"/>
        <dbReference type="ChEBI" id="CHEBI:131725"/>
        <dbReference type="EC" id="4.99.1.9"/>
    </reaction>
    <physiologicalReaction direction="right-to-left" evidence="6">
        <dbReference type="Rhea" id="RHEA:49574"/>
    </physiologicalReaction>
</comment>
<dbReference type="EC" id="4.99.1.9" evidence="7"/>
<dbReference type="Proteomes" id="UP001612915">
    <property type="component" value="Unassembled WGS sequence"/>
</dbReference>
<keyword evidence="4 7" id="KW-0456">Lyase</keyword>
<keyword evidence="7" id="KW-0963">Cytoplasm</keyword>
<keyword evidence="3 7" id="KW-0350">Heme biosynthesis</keyword>
<comment type="similarity">
    <text evidence="7 8">Belongs to the ferrochelatase family.</text>
</comment>
<dbReference type="InterPro" id="IPR001015">
    <property type="entry name" value="Ferrochelatase"/>
</dbReference>
<comment type="caution">
    <text evidence="7">Lacks conserved residue(s) required for the propagation of feature annotation.</text>
</comment>
<feature type="binding site" evidence="7">
    <location>
        <position position="67"/>
    </location>
    <ligand>
        <name>Fe-coproporphyrin III</name>
        <dbReference type="ChEBI" id="CHEBI:68438"/>
    </ligand>
</feature>
<evidence type="ECO:0000313" key="10">
    <source>
        <dbReference type="Proteomes" id="UP001612915"/>
    </source>
</evidence>
<dbReference type="InterPro" id="IPR033659">
    <property type="entry name" value="Ferrochelatase_N"/>
</dbReference>
<keyword evidence="2 7" id="KW-0408">Iron</keyword>
<comment type="function">
    <text evidence="7">Involved in coproporphyrin-dependent heme b biosynthesis. Catalyzes the insertion of ferrous iron into coproporphyrin III to form Fe-coproporphyrin III.</text>
</comment>
<feature type="binding site" evidence="7">
    <location>
        <position position="282"/>
    </location>
    <ligand>
        <name>Fe(2+)</name>
        <dbReference type="ChEBI" id="CHEBI:29033"/>
    </ligand>
</feature>
<evidence type="ECO:0000256" key="5">
    <source>
        <dbReference type="ARBA" id="ARBA00023244"/>
    </source>
</evidence>
<feature type="binding site" evidence="7">
    <location>
        <position position="194"/>
    </location>
    <ligand>
        <name>Fe(2+)</name>
        <dbReference type="ChEBI" id="CHEBI:29033"/>
    </ligand>
</feature>
<evidence type="ECO:0000256" key="8">
    <source>
        <dbReference type="RuleBase" id="RU004185"/>
    </source>
</evidence>
<dbReference type="EMBL" id="JBITLV010000007">
    <property type="protein sequence ID" value="MFI7589245.1"/>
    <property type="molecule type" value="Genomic_DNA"/>
</dbReference>
<evidence type="ECO:0000256" key="1">
    <source>
        <dbReference type="ARBA" id="ARBA00004744"/>
    </source>
</evidence>
<comment type="pathway">
    <text evidence="1 7">Porphyrin-containing compound metabolism; protoheme biosynthesis.</text>
</comment>
<comment type="caution">
    <text evidence="9">The sequence shown here is derived from an EMBL/GenBank/DDBJ whole genome shotgun (WGS) entry which is preliminary data.</text>
</comment>
<gene>
    <name evidence="7" type="primary">cpfC</name>
    <name evidence="9" type="ORF">ACIB24_19440</name>
</gene>
<accession>A0ABW8AS69</accession>
<evidence type="ECO:0000256" key="2">
    <source>
        <dbReference type="ARBA" id="ARBA00023004"/>
    </source>
</evidence>
<dbReference type="HAMAP" id="MF_00323">
    <property type="entry name" value="Ferrochelatase"/>
    <property type="match status" value="1"/>
</dbReference>
<dbReference type="SUPFAM" id="SSF53800">
    <property type="entry name" value="Chelatase"/>
    <property type="match status" value="1"/>
</dbReference>
<feature type="binding site" evidence="7">
    <location>
        <position position="136"/>
    </location>
    <ligand>
        <name>Fe-coproporphyrin III</name>
        <dbReference type="ChEBI" id="CHEBI:68438"/>
    </ligand>
</feature>